<dbReference type="Proteomes" id="UP000826656">
    <property type="component" value="Unassembled WGS sequence"/>
</dbReference>
<evidence type="ECO:0000313" key="2">
    <source>
        <dbReference type="EMBL" id="KAH0753727.1"/>
    </source>
</evidence>
<reference evidence="2 3" key="1">
    <citation type="journal article" date="2021" name="bioRxiv">
        <title>Chromosome-scale and haplotype-resolved genome assembly of a tetraploid potato cultivar.</title>
        <authorList>
            <person name="Sun H."/>
            <person name="Jiao W.-B."/>
            <person name="Krause K."/>
            <person name="Campoy J.A."/>
            <person name="Goel M."/>
            <person name="Folz-Donahue K."/>
            <person name="Kukat C."/>
            <person name="Huettel B."/>
            <person name="Schneeberger K."/>
        </authorList>
    </citation>
    <scope>NUCLEOTIDE SEQUENCE [LARGE SCALE GENOMIC DNA]</scope>
    <source>
        <strain evidence="2">SolTubOtavaFocal</strain>
        <tissue evidence="2">Leaves</tissue>
    </source>
</reference>
<feature type="compositionally biased region" description="Basic and acidic residues" evidence="1">
    <location>
        <begin position="29"/>
        <end position="39"/>
    </location>
</feature>
<organism evidence="2 3">
    <name type="scientific">Solanum tuberosum</name>
    <name type="common">Potato</name>
    <dbReference type="NCBI Taxonomy" id="4113"/>
    <lineage>
        <taxon>Eukaryota</taxon>
        <taxon>Viridiplantae</taxon>
        <taxon>Streptophyta</taxon>
        <taxon>Embryophyta</taxon>
        <taxon>Tracheophyta</taxon>
        <taxon>Spermatophyta</taxon>
        <taxon>Magnoliopsida</taxon>
        <taxon>eudicotyledons</taxon>
        <taxon>Gunneridae</taxon>
        <taxon>Pentapetalae</taxon>
        <taxon>asterids</taxon>
        <taxon>lamiids</taxon>
        <taxon>Solanales</taxon>
        <taxon>Solanaceae</taxon>
        <taxon>Solanoideae</taxon>
        <taxon>Solaneae</taxon>
        <taxon>Solanum</taxon>
    </lineage>
</organism>
<name>A0ABQ7URG3_SOLTU</name>
<evidence type="ECO:0000313" key="3">
    <source>
        <dbReference type="Proteomes" id="UP000826656"/>
    </source>
</evidence>
<gene>
    <name evidence="2" type="ORF">KY290_023997</name>
</gene>
<proteinExistence type="predicted"/>
<sequence>MIHGVNHSTRRHTRERLRIGPVRASPFSRESESTESSKRREIRVHPVLSTRLLPQSSTISYSLFRDSSCLLSVTAASDRPRGYEIEPRKGSRTLEQSETWIHPFLFQNWAKF</sequence>
<accession>A0ABQ7URG3</accession>
<feature type="region of interest" description="Disordered" evidence="1">
    <location>
        <begin position="1"/>
        <end position="41"/>
    </location>
</feature>
<protein>
    <submittedName>
        <fullName evidence="2">Uncharacterized protein</fullName>
    </submittedName>
</protein>
<comment type="caution">
    <text evidence="2">The sequence shown here is derived from an EMBL/GenBank/DDBJ whole genome shotgun (WGS) entry which is preliminary data.</text>
</comment>
<dbReference type="EMBL" id="JAIVGD010000018">
    <property type="protein sequence ID" value="KAH0753727.1"/>
    <property type="molecule type" value="Genomic_DNA"/>
</dbReference>
<keyword evidence="3" id="KW-1185">Reference proteome</keyword>
<evidence type="ECO:0000256" key="1">
    <source>
        <dbReference type="SAM" id="MobiDB-lite"/>
    </source>
</evidence>